<reference evidence="11 13" key="2">
    <citation type="journal article" date="2013" name="Nature">
        <title>Insights into bilaterian evolution from three spiralian genomes.</title>
        <authorList>
            <person name="Simakov O."/>
            <person name="Marletaz F."/>
            <person name="Cho S.J."/>
            <person name="Edsinger-Gonzales E."/>
            <person name="Havlak P."/>
            <person name="Hellsten U."/>
            <person name="Kuo D.H."/>
            <person name="Larsson T."/>
            <person name="Lv J."/>
            <person name="Arendt D."/>
            <person name="Savage R."/>
            <person name="Osoegawa K."/>
            <person name="de Jong P."/>
            <person name="Grimwood J."/>
            <person name="Chapman J.A."/>
            <person name="Shapiro H."/>
            <person name="Aerts A."/>
            <person name="Otillar R.P."/>
            <person name="Terry A.Y."/>
            <person name="Boore J.L."/>
            <person name="Grigoriev I.V."/>
            <person name="Lindberg D.R."/>
            <person name="Seaver E.C."/>
            <person name="Weisblat D.A."/>
            <person name="Putnam N.H."/>
            <person name="Rokhsar D.S."/>
        </authorList>
    </citation>
    <scope>NUCLEOTIDE SEQUENCE</scope>
    <source>
        <strain evidence="11 13">I ESC-2004</strain>
    </source>
</reference>
<evidence type="ECO:0000256" key="3">
    <source>
        <dbReference type="ARBA" id="ARBA00022737"/>
    </source>
</evidence>
<evidence type="ECO:0000313" key="13">
    <source>
        <dbReference type="Proteomes" id="UP000014760"/>
    </source>
</evidence>
<accession>R7V8V2</accession>
<comment type="subcellular location">
    <subcellularLocation>
        <location evidence="1">Nucleus</location>
    </subcellularLocation>
</comment>
<dbReference type="EnsemblMetazoa" id="CapteT102254">
    <property type="protein sequence ID" value="CapteP102254"/>
    <property type="gene ID" value="CapteG102254"/>
</dbReference>
<dbReference type="OrthoDB" id="6020909at2759"/>
<dbReference type="CDD" id="cd19775">
    <property type="entry name" value="Bbox2_TIF1_C-VI"/>
    <property type="match status" value="1"/>
</dbReference>
<name>R7V8V2_CAPTE</name>
<feature type="non-terminal residue" evidence="11">
    <location>
        <position position="361"/>
    </location>
</feature>
<evidence type="ECO:0000256" key="5">
    <source>
        <dbReference type="ARBA" id="ARBA00022833"/>
    </source>
</evidence>
<evidence type="ECO:0000256" key="2">
    <source>
        <dbReference type="ARBA" id="ARBA00022723"/>
    </source>
</evidence>
<evidence type="ECO:0000256" key="8">
    <source>
        <dbReference type="PROSITE-ProRule" id="PRU00024"/>
    </source>
</evidence>
<dbReference type="InterPro" id="IPR001841">
    <property type="entry name" value="Znf_RING"/>
</dbReference>
<keyword evidence="5" id="KW-0862">Zinc</keyword>
<dbReference type="SMART" id="SM00184">
    <property type="entry name" value="RING"/>
    <property type="match status" value="1"/>
</dbReference>
<dbReference type="AlphaFoldDB" id="R7V8V2"/>
<dbReference type="GO" id="GO:0005634">
    <property type="term" value="C:nucleus"/>
    <property type="evidence" value="ECO:0007669"/>
    <property type="project" value="UniProtKB-SubCell"/>
</dbReference>
<dbReference type="PANTHER" id="PTHR25462">
    <property type="entry name" value="BONUS, ISOFORM C-RELATED"/>
    <property type="match status" value="1"/>
</dbReference>
<evidence type="ECO:0008006" key="14">
    <source>
        <dbReference type="Google" id="ProtNLM"/>
    </source>
</evidence>
<dbReference type="SMART" id="SM00336">
    <property type="entry name" value="BBOX"/>
    <property type="match status" value="2"/>
</dbReference>
<dbReference type="OMA" id="CDENIPA"/>
<dbReference type="EMBL" id="AMQN01005331">
    <property type="status" value="NOT_ANNOTATED_CDS"/>
    <property type="molecule type" value="Genomic_DNA"/>
</dbReference>
<feature type="domain" description="B box-type" evidence="10">
    <location>
        <begin position="176"/>
        <end position="217"/>
    </location>
</feature>
<evidence type="ECO:0000256" key="1">
    <source>
        <dbReference type="ARBA" id="ARBA00004123"/>
    </source>
</evidence>
<dbReference type="PANTHER" id="PTHR25462:SF304">
    <property type="entry name" value="BONUS, ISOFORM C"/>
    <property type="match status" value="1"/>
</dbReference>
<dbReference type="SUPFAM" id="SSF57845">
    <property type="entry name" value="B-box zinc-binding domain"/>
    <property type="match status" value="1"/>
</dbReference>
<dbReference type="Gene3D" id="3.30.160.60">
    <property type="entry name" value="Classic Zinc Finger"/>
    <property type="match status" value="1"/>
</dbReference>
<proteinExistence type="predicted"/>
<evidence type="ECO:0000313" key="12">
    <source>
        <dbReference type="EnsemblMetazoa" id="CapteP102254"/>
    </source>
</evidence>
<feature type="domain" description="B box-type" evidence="10">
    <location>
        <begin position="116"/>
        <end position="162"/>
    </location>
</feature>
<dbReference type="Proteomes" id="UP000014760">
    <property type="component" value="Unassembled WGS sequence"/>
</dbReference>
<organism evidence="11">
    <name type="scientific">Capitella teleta</name>
    <name type="common">Polychaete worm</name>
    <dbReference type="NCBI Taxonomy" id="283909"/>
    <lineage>
        <taxon>Eukaryota</taxon>
        <taxon>Metazoa</taxon>
        <taxon>Spiralia</taxon>
        <taxon>Lophotrochozoa</taxon>
        <taxon>Annelida</taxon>
        <taxon>Polychaeta</taxon>
        <taxon>Sedentaria</taxon>
        <taxon>Scolecida</taxon>
        <taxon>Capitellidae</taxon>
        <taxon>Capitella</taxon>
    </lineage>
</organism>
<protein>
    <recommendedName>
        <fullName evidence="14">B box-type domain-containing protein</fullName>
    </recommendedName>
</protein>
<evidence type="ECO:0000259" key="9">
    <source>
        <dbReference type="PROSITE" id="PS50089"/>
    </source>
</evidence>
<dbReference type="HOGENOM" id="CLU_013137_14_0_1"/>
<dbReference type="SMART" id="SM00502">
    <property type="entry name" value="BBC"/>
    <property type="match status" value="1"/>
</dbReference>
<dbReference type="CDD" id="cd19805">
    <property type="entry name" value="Bbox1_TIF1"/>
    <property type="match status" value="1"/>
</dbReference>
<dbReference type="GO" id="GO:0061630">
    <property type="term" value="F:ubiquitin protein ligase activity"/>
    <property type="evidence" value="ECO:0007669"/>
    <property type="project" value="TreeGrafter"/>
</dbReference>
<keyword evidence="3" id="KW-0677">Repeat</keyword>
<dbReference type="Pfam" id="PF00643">
    <property type="entry name" value="zf-B_box"/>
    <property type="match status" value="2"/>
</dbReference>
<dbReference type="PROSITE" id="PS50089">
    <property type="entry name" value="ZF_RING_2"/>
    <property type="match status" value="1"/>
</dbReference>
<sequence length="361" mass="40993">MEAESTNSASDGTVSDGFEGRLRTCAKCQEYMSKEKQPKFLTCLHSVCTQCCGTADPPEIRISHSIGLSHGLLSIRCPICKQVTPSSGMIDNLFVPLSEGAQRSNAEESSRRAENEERDICTACEESAVTHFCEECSDWLCSECVDAHRRVRITKDHHVHPKDSVSHRNSATESGDRFQMCPVHPCEPLKLFCDTCDQLTCRDCQLTSHKDHKYEFLDEAARNYRHFLQELLKKVQEKQSYVNNAKILIEKRSHDISKKEERVIQDIKQFAMKLITEINRGAKALLCNLQSISKAKISQLNEKSSAIVTLSEQLDYVSQFSEFMLSKGDVNSLLFSKKQVVYQLRKILKLRCEVPNPNHEV</sequence>
<evidence type="ECO:0000259" key="10">
    <source>
        <dbReference type="PROSITE" id="PS50119"/>
    </source>
</evidence>
<keyword evidence="4 8" id="KW-0863">Zinc-finger</keyword>
<dbReference type="InterPro" id="IPR000315">
    <property type="entry name" value="Znf_B-box"/>
</dbReference>
<reference evidence="13" key="1">
    <citation type="submission" date="2012-12" db="EMBL/GenBank/DDBJ databases">
        <authorList>
            <person name="Hellsten U."/>
            <person name="Grimwood J."/>
            <person name="Chapman J.A."/>
            <person name="Shapiro H."/>
            <person name="Aerts A."/>
            <person name="Otillar R.P."/>
            <person name="Terry A.Y."/>
            <person name="Boore J.L."/>
            <person name="Simakov O."/>
            <person name="Marletaz F."/>
            <person name="Cho S.-J."/>
            <person name="Edsinger-Gonzales E."/>
            <person name="Havlak P."/>
            <person name="Kuo D.-H."/>
            <person name="Larsson T."/>
            <person name="Lv J."/>
            <person name="Arendt D."/>
            <person name="Savage R."/>
            <person name="Osoegawa K."/>
            <person name="de Jong P."/>
            <person name="Lindberg D.R."/>
            <person name="Seaver E.C."/>
            <person name="Weisblat D.A."/>
            <person name="Putnam N.H."/>
            <person name="Grigoriev I.V."/>
            <person name="Rokhsar D.S."/>
        </authorList>
    </citation>
    <scope>NUCLEOTIDE SEQUENCE</scope>
    <source>
        <strain evidence="13">I ESC-2004</strain>
    </source>
</reference>
<dbReference type="PROSITE" id="PS50119">
    <property type="entry name" value="ZF_BBOX"/>
    <property type="match status" value="2"/>
</dbReference>
<reference evidence="12" key="3">
    <citation type="submission" date="2015-06" db="UniProtKB">
        <authorList>
            <consortium name="EnsemblMetazoa"/>
        </authorList>
    </citation>
    <scope>IDENTIFICATION</scope>
</reference>
<dbReference type="STRING" id="283909.R7V8V2"/>
<evidence type="ECO:0000256" key="7">
    <source>
        <dbReference type="ARBA" id="ARBA00023242"/>
    </source>
</evidence>
<dbReference type="SUPFAM" id="SSF57850">
    <property type="entry name" value="RING/U-box"/>
    <property type="match status" value="1"/>
</dbReference>
<evidence type="ECO:0000313" key="11">
    <source>
        <dbReference type="EMBL" id="ELU12781.1"/>
    </source>
</evidence>
<keyword evidence="13" id="KW-1185">Reference proteome</keyword>
<feature type="domain" description="RING-type" evidence="9">
    <location>
        <begin position="25"/>
        <end position="81"/>
    </location>
</feature>
<dbReference type="InterPro" id="IPR047153">
    <property type="entry name" value="TRIM45/56/19-like"/>
</dbReference>
<dbReference type="GO" id="GO:0008270">
    <property type="term" value="F:zinc ion binding"/>
    <property type="evidence" value="ECO:0007669"/>
    <property type="project" value="UniProtKB-KW"/>
</dbReference>
<evidence type="ECO:0000256" key="4">
    <source>
        <dbReference type="ARBA" id="ARBA00022771"/>
    </source>
</evidence>
<dbReference type="Gene3D" id="3.30.40.10">
    <property type="entry name" value="Zinc/RING finger domain, C3HC4 (zinc finger)"/>
    <property type="match status" value="1"/>
</dbReference>
<keyword evidence="2" id="KW-0479">Metal-binding</keyword>
<keyword evidence="6" id="KW-0175">Coiled coil</keyword>
<dbReference type="InterPro" id="IPR013083">
    <property type="entry name" value="Znf_RING/FYVE/PHD"/>
</dbReference>
<gene>
    <name evidence="11" type="ORF">CAPTEDRAFT_102254</name>
</gene>
<keyword evidence="7" id="KW-0539">Nucleus</keyword>
<dbReference type="InterPro" id="IPR003649">
    <property type="entry name" value="Bbox_C"/>
</dbReference>
<dbReference type="FunFam" id="3.30.160.60:FF:000074">
    <property type="entry name" value="Tripartite motif containing 66"/>
    <property type="match status" value="1"/>
</dbReference>
<dbReference type="EMBL" id="KB295685">
    <property type="protein sequence ID" value="ELU12781.1"/>
    <property type="molecule type" value="Genomic_DNA"/>
</dbReference>
<evidence type="ECO:0000256" key="6">
    <source>
        <dbReference type="ARBA" id="ARBA00023054"/>
    </source>
</evidence>